<organism evidence="15 16">
    <name type="scientific">Trametes pubescens</name>
    <name type="common">White-rot fungus</name>
    <dbReference type="NCBI Taxonomy" id="154538"/>
    <lineage>
        <taxon>Eukaryota</taxon>
        <taxon>Fungi</taxon>
        <taxon>Dikarya</taxon>
        <taxon>Basidiomycota</taxon>
        <taxon>Agaricomycotina</taxon>
        <taxon>Agaricomycetes</taxon>
        <taxon>Polyporales</taxon>
        <taxon>Polyporaceae</taxon>
        <taxon>Trametes</taxon>
    </lineage>
</organism>
<comment type="cofactor">
    <cofactor evidence="1 13">
        <name>heme</name>
        <dbReference type="ChEBI" id="CHEBI:30413"/>
    </cofactor>
</comment>
<evidence type="ECO:0000256" key="3">
    <source>
        <dbReference type="ARBA" id="ARBA00005179"/>
    </source>
</evidence>
<keyword evidence="12" id="KW-0472">Membrane</keyword>
<dbReference type="PANTHER" id="PTHR46300">
    <property type="entry name" value="P450, PUTATIVE (EUROFUNG)-RELATED-RELATED"/>
    <property type="match status" value="1"/>
</dbReference>
<evidence type="ECO:0000313" key="16">
    <source>
        <dbReference type="Proteomes" id="UP000184267"/>
    </source>
</evidence>
<protein>
    <submittedName>
        <fullName evidence="15">O-methylsterigmatocystin oxidoreductase</fullName>
    </submittedName>
</protein>
<keyword evidence="7 13" id="KW-0479">Metal-binding</keyword>
<comment type="subcellular location">
    <subcellularLocation>
        <location evidence="2">Membrane</location>
        <topology evidence="2">Single-pass membrane protein</topology>
    </subcellularLocation>
</comment>
<dbReference type="InterPro" id="IPR001128">
    <property type="entry name" value="Cyt_P450"/>
</dbReference>
<dbReference type="OrthoDB" id="2789670at2759"/>
<evidence type="ECO:0000256" key="1">
    <source>
        <dbReference type="ARBA" id="ARBA00001971"/>
    </source>
</evidence>
<dbReference type="GO" id="GO:0016020">
    <property type="term" value="C:membrane"/>
    <property type="evidence" value="ECO:0007669"/>
    <property type="project" value="UniProtKB-SubCell"/>
</dbReference>
<comment type="similarity">
    <text evidence="4 14">Belongs to the cytochrome P450 family.</text>
</comment>
<dbReference type="InterPro" id="IPR036396">
    <property type="entry name" value="Cyt_P450_sf"/>
</dbReference>
<evidence type="ECO:0000256" key="7">
    <source>
        <dbReference type="ARBA" id="ARBA00022723"/>
    </source>
</evidence>
<keyword evidence="6" id="KW-0812">Transmembrane</keyword>
<sequence length="522" mass="58123">MVYSPTLLDAVAVLVAVILFNRLFSKKRQGPLPPGPKGLPIIGNMLDMPASHEWRTFAQWGERWGDIVSVTFLGQPYIILNSAKHAFDMLEKKSSIYSSRPIIPVGGELVGWNRTLALLPYGNKFREYRRLIFQLIGSKKNMERFVPLVEDKTRDFIVEVYQQPTELLKHIRKSAGAIILTMSHGYEVQAENDPFVATVDEAMEQFAICTSPAGFLANIFPALAHIPAWVPGAGFRKVAAAWRRTLDEMCDKPHEFVKQRMANGTDISNFTSVNLEGDITPEREELVKNAASSLYAGGADTTVSAINTFYLAMTLNPEVQKKAQAEIEAVIGTDRLPTTEDRDNLPYVNAVLLEVFRWNNVAPLAIPHRVIEDDFHAGYFIPKDSIVIANVWRMLHDAETYADPMTFNPDRFLAAPGKEPETDPRGMVFGFGRRICPGLQLADSSVFLAVAMSLAVFKIEKPVENGEVVEPSTEYTAGTVSALTIVASVRRTSHPPPYKCEIKPRSAKAETLLHSLIEHKNN</sequence>
<evidence type="ECO:0000256" key="9">
    <source>
        <dbReference type="ARBA" id="ARBA00023002"/>
    </source>
</evidence>
<evidence type="ECO:0000256" key="13">
    <source>
        <dbReference type="PIRSR" id="PIRSR602401-1"/>
    </source>
</evidence>
<keyword evidence="16" id="KW-1185">Reference proteome</keyword>
<evidence type="ECO:0000256" key="8">
    <source>
        <dbReference type="ARBA" id="ARBA00022989"/>
    </source>
</evidence>
<dbReference type="SUPFAM" id="SSF48264">
    <property type="entry name" value="Cytochrome P450"/>
    <property type="match status" value="1"/>
</dbReference>
<dbReference type="EMBL" id="MNAD01000773">
    <property type="protein sequence ID" value="OJT10543.1"/>
    <property type="molecule type" value="Genomic_DNA"/>
</dbReference>
<comment type="pathway">
    <text evidence="3">Secondary metabolite biosynthesis.</text>
</comment>
<name>A0A1M2VSH0_TRAPU</name>
<feature type="binding site" description="axial binding residue" evidence="13">
    <location>
        <position position="436"/>
    </location>
    <ligand>
        <name>heme</name>
        <dbReference type="ChEBI" id="CHEBI:30413"/>
    </ligand>
    <ligandPart>
        <name>Fe</name>
        <dbReference type="ChEBI" id="CHEBI:18248"/>
    </ligandPart>
</feature>
<dbReference type="Gene3D" id="1.10.630.10">
    <property type="entry name" value="Cytochrome P450"/>
    <property type="match status" value="1"/>
</dbReference>
<evidence type="ECO:0000313" key="15">
    <source>
        <dbReference type="EMBL" id="OJT10543.1"/>
    </source>
</evidence>
<reference evidence="15 16" key="1">
    <citation type="submission" date="2016-10" db="EMBL/GenBank/DDBJ databases">
        <title>Genome sequence of the basidiomycete white-rot fungus Trametes pubescens.</title>
        <authorList>
            <person name="Makela M.R."/>
            <person name="Granchi Z."/>
            <person name="Peng M."/>
            <person name="De Vries R.P."/>
            <person name="Grigoriev I."/>
            <person name="Riley R."/>
            <person name="Hilden K."/>
        </authorList>
    </citation>
    <scope>NUCLEOTIDE SEQUENCE [LARGE SCALE GENOMIC DNA]</scope>
    <source>
        <strain evidence="15 16">FBCC735</strain>
    </source>
</reference>
<gene>
    <name evidence="15" type="ORF">TRAPUB_12981</name>
</gene>
<evidence type="ECO:0000256" key="2">
    <source>
        <dbReference type="ARBA" id="ARBA00004167"/>
    </source>
</evidence>
<evidence type="ECO:0000256" key="5">
    <source>
        <dbReference type="ARBA" id="ARBA00022617"/>
    </source>
</evidence>
<dbReference type="GO" id="GO:0005506">
    <property type="term" value="F:iron ion binding"/>
    <property type="evidence" value="ECO:0007669"/>
    <property type="project" value="InterPro"/>
</dbReference>
<dbReference type="PANTHER" id="PTHR46300:SF7">
    <property type="entry name" value="P450, PUTATIVE (EUROFUNG)-RELATED"/>
    <property type="match status" value="1"/>
</dbReference>
<dbReference type="GO" id="GO:0016705">
    <property type="term" value="F:oxidoreductase activity, acting on paired donors, with incorporation or reduction of molecular oxygen"/>
    <property type="evidence" value="ECO:0007669"/>
    <property type="project" value="InterPro"/>
</dbReference>
<dbReference type="InterPro" id="IPR002401">
    <property type="entry name" value="Cyt_P450_E_grp-I"/>
</dbReference>
<dbReference type="Pfam" id="PF00067">
    <property type="entry name" value="p450"/>
    <property type="match status" value="1"/>
</dbReference>
<evidence type="ECO:0000256" key="6">
    <source>
        <dbReference type="ARBA" id="ARBA00022692"/>
    </source>
</evidence>
<evidence type="ECO:0000256" key="14">
    <source>
        <dbReference type="RuleBase" id="RU000461"/>
    </source>
</evidence>
<dbReference type="GO" id="GO:0004497">
    <property type="term" value="F:monooxygenase activity"/>
    <property type="evidence" value="ECO:0007669"/>
    <property type="project" value="UniProtKB-KW"/>
</dbReference>
<dbReference type="InterPro" id="IPR017972">
    <property type="entry name" value="Cyt_P450_CS"/>
</dbReference>
<accession>A0A1M2VSH0</accession>
<comment type="caution">
    <text evidence="15">The sequence shown here is derived from an EMBL/GenBank/DDBJ whole genome shotgun (WGS) entry which is preliminary data.</text>
</comment>
<keyword evidence="9 14" id="KW-0560">Oxidoreductase</keyword>
<dbReference type="OMA" id="TEPCKVQ"/>
<evidence type="ECO:0000256" key="4">
    <source>
        <dbReference type="ARBA" id="ARBA00010617"/>
    </source>
</evidence>
<keyword evidence="10 13" id="KW-0408">Iron</keyword>
<dbReference type="Proteomes" id="UP000184267">
    <property type="component" value="Unassembled WGS sequence"/>
</dbReference>
<dbReference type="InterPro" id="IPR050364">
    <property type="entry name" value="Cytochrome_P450_fung"/>
</dbReference>
<evidence type="ECO:0000256" key="12">
    <source>
        <dbReference type="ARBA" id="ARBA00023136"/>
    </source>
</evidence>
<keyword evidence="5 13" id="KW-0349">Heme</keyword>
<proteinExistence type="inferred from homology"/>
<dbReference type="GO" id="GO:0020037">
    <property type="term" value="F:heme binding"/>
    <property type="evidence" value="ECO:0007669"/>
    <property type="project" value="InterPro"/>
</dbReference>
<keyword evidence="8" id="KW-1133">Transmembrane helix</keyword>
<evidence type="ECO:0000256" key="11">
    <source>
        <dbReference type="ARBA" id="ARBA00023033"/>
    </source>
</evidence>
<dbReference type="PRINTS" id="PR00463">
    <property type="entry name" value="EP450I"/>
</dbReference>
<dbReference type="STRING" id="154538.A0A1M2VSH0"/>
<keyword evidence="11 14" id="KW-0503">Monooxygenase</keyword>
<dbReference type="AlphaFoldDB" id="A0A1M2VSH0"/>
<evidence type="ECO:0000256" key="10">
    <source>
        <dbReference type="ARBA" id="ARBA00023004"/>
    </source>
</evidence>
<dbReference type="PROSITE" id="PS00086">
    <property type="entry name" value="CYTOCHROME_P450"/>
    <property type="match status" value="1"/>
</dbReference>
<dbReference type="CDD" id="cd11065">
    <property type="entry name" value="CYP64-like"/>
    <property type="match status" value="1"/>
</dbReference>